<keyword evidence="1" id="KW-0812">Transmembrane</keyword>
<dbReference type="Proteomes" id="UP001228905">
    <property type="component" value="Unassembled WGS sequence"/>
</dbReference>
<gene>
    <name evidence="2" type="ORF">QO010_004148</name>
</gene>
<dbReference type="PANTHER" id="PTHR34980:SF3">
    <property type="entry name" value="BLR8105 PROTEIN"/>
    <property type="match status" value="1"/>
</dbReference>
<evidence type="ECO:0000313" key="3">
    <source>
        <dbReference type="Proteomes" id="UP001228905"/>
    </source>
</evidence>
<dbReference type="InterPro" id="IPR008523">
    <property type="entry name" value="DUF805"/>
</dbReference>
<evidence type="ECO:0000313" key="2">
    <source>
        <dbReference type="EMBL" id="MDQ0466355.1"/>
    </source>
</evidence>
<proteinExistence type="predicted"/>
<dbReference type="PANTHER" id="PTHR34980">
    <property type="entry name" value="INNER MEMBRANE PROTEIN-RELATED-RELATED"/>
    <property type="match status" value="1"/>
</dbReference>
<sequence length="165" mass="18281">MRKLTRLVRQNLSWQGRAPRTTLYLSIGLVYLAGFLTIPLLLLQLAVPSPPLVWLVSLILFALGAMVAVFFLGALVRRLHDRDRSGWWLLVFFGPHMALASGLSQIPATEQQLMTIVLIVGIFLVAPFLVWGMVEVFLLRGVKGANRYGPDPLRLADSPQPTPAP</sequence>
<evidence type="ECO:0000256" key="1">
    <source>
        <dbReference type="SAM" id="Phobius"/>
    </source>
</evidence>
<comment type="caution">
    <text evidence="2">The sequence shown here is derived from an EMBL/GenBank/DDBJ whole genome shotgun (WGS) entry which is preliminary data.</text>
</comment>
<dbReference type="Pfam" id="PF05656">
    <property type="entry name" value="DUF805"/>
    <property type="match status" value="1"/>
</dbReference>
<feature type="transmembrane region" description="Helical" evidence="1">
    <location>
        <begin position="113"/>
        <end position="138"/>
    </location>
</feature>
<name>A0ABU0IWI9_9CAUL</name>
<protein>
    <submittedName>
        <fullName evidence="2">Uncharacterized membrane protein YhaH (DUF805 family)</fullName>
    </submittedName>
</protein>
<dbReference type="EMBL" id="JAUSVS010000011">
    <property type="protein sequence ID" value="MDQ0466355.1"/>
    <property type="molecule type" value="Genomic_DNA"/>
</dbReference>
<dbReference type="RefSeq" id="WP_307352398.1">
    <property type="nucleotide sequence ID" value="NZ_JAUSVS010000011.1"/>
</dbReference>
<organism evidence="2 3">
    <name type="scientific">Caulobacter ginsengisoli</name>
    <dbReference type="NCBI Taxonomy" id="400775"/>
    <lineage>
        <taxon>Bacteria</taxon>
        <taxon>Pseudomonadati</taxon>
        <taxon>Pseudomonadota</taxon>
        <taxon>Alphaproteobacteria</taxon>
        <taxon>Caulobacterales</taxon>
        <taxon>Caulobacteraceae</taxon>
        <taxon>Caulobacter</taxon>
    </lineage>
</organism>
<keyword evidence="3" id="KW-1185">Reference proteome</keyword>
<keyword evidence="1" id="KW-0472">Membrane</keyword>
<reference evidence="2 3" key="1">
    <citation type="submission" date="2023-07" db="EMBL/GenBank/DDBJ databases">
        <title>Genomic Encyclopedia of Type Strains, Phase IV (KMG-IV): sequencing the most valuable type-strain genomes for metagenomic binning, comparative biology and taxonomic classification.</title>
        <authorList>
            <person name="Goeker M."/>
        </authorList>
    </citation>
    <scope>NUCLEOTIDE SEQUENCE [LARGE SCALE GENOMIC DNA]</scope>
    <source>
        <strain evidence="2 3">DSM 18695</strain>
    </source>
</reference>
<keyword evidence="1" id="KW-1133">Transmembrane helix</keyword>
<feature type="transmembrane region" description="Helical" evidence="1">
    <location>
        <begin position="87"/>
        <end position="107"/>
    </location>
</feature>
<feature type="transmembrane region" description="Helical" evidence="1">
    <location>
        <begin position="21"/>
        <end position="46"/>
    </location>
</feature>
<feature type="transmembrane region" description="Helical" evidence="1">
    <location>
        <begin position="52"/>
        <end position="75"/>
    </location>
</feature>
<accession>A0ABU0IWI9</accession>